<dbReference type="SMART" id="SM00347">
    <property type="entry name" value="HTH_MARR"/>
    <property type="match status" value="1"/>
</dbReference>
<accession>A0A1T5GIJ6</accession>
<proteinExistence type="predicted"/>
<dbReference type="InterPro" id="IPR000835">
    <property type="entry name" value="HTH_MarR-typ"/>
</dbReference>
<organism evidence="3 4">
    <name type="scientific">Rhizorhabdus histidinilytica</name>
    <dbReference type="NCBI Taxonomy" id="439228"/>
    <lineage>
        <taxon>Bacteria</taxon>
        <taxon>Pseudomonadati</taxon>
        <taxon>Pseudomonadota</taxon>
        <taxon>Alphaproteobacteria</taxon>
        <taxon>Sphingomonadales</taxon>
        <taxon>Sphingomonadaceae</taxon>
        <taxon>Rhizorhabdus</taxon>
    </lineage>
</organism>
<dbReference type="EMBL" id="FUYM01000015">
    <property type="protein sequence ID" value="SKC08157.1"/>
    <property type="molecule type" value="Genomic_DNA"/>
</dbReference>
<dbReference type="Pfam" id="PF01047">
    <property type="entry name" value="MarR"/>
    <property type="match status" value="1"/>
</dbReference>
<dbReference type="InterPro" id="IPR039422">
    <property type="entry name" value="MarR/SlyA-like"/>
</dbReference>
<dbReference type="PANTHER" id="PTHR33164:SF43">
    <property type="entry name" value="HTH-TYPE TRANSCRIPTIONAL REPRESSOR YETL"/>
    <property type="match status" value="1"/>
</dbReference>
<evidence type="ECO:0000313" key="3">
    <source>
        <dbReference type="EMBL" id="SKC08157.1"/>
    </source>
</evidence>
<dbReference type="GO" id="GO:0006950">
    <property type="term" value="P:response to stress"/>
    <property type="evidence" value="ECO:0007669"/>
    <property type="project" value="TreeGrafter"/>
</dbReference>
<dbReference type="PRINTS" id="PR00598">
    <property type="entry name" value="HTHMARR"/>
</dbReference>
<name>A0A1T5GIJ6_9SPHN</name>
<dbReference type="InterPro" id="IPR036388">
    <property type="entry name" value="WH-like_DNA-bd_sf"/>
</dbReference>
<sequence length="173" mass="19761">MKTGLRRRQKGERATSMMDNALRDSPPPDATGFDPHDWPFFWMTQAVGRYLQRLETALKRVELDVSRWRVLMCLKDGQATSVSEIAELAIVKLPTMTKIVQRMQADGLVTCEARASDGRVTEVSLTERGLAARQEAWTIANKLYVQAFRTIAADDKQRLNRLMESIFNNLSEW</sequence>
<keyword evidence="3" id="KW-0238">DNA-binding</keyword>
<dbReference type="GO" id="GO:0003677">
    <property type="term" value="F:DNA binding"/>
    <property type="evidence" value="ECO:0007669"/>
    <property type="project" value="UniProtKB-KW"/>
</dbReference>
<protein>
    <submittedName>
        <fullName evidence="3">DNA-binding transcriptional regulator, MarR family</fullName>
    </submittedName>
</protein>
<gene>
    <name evidence="3" type="ORF">SAMN06295920_11528</name>
</gene>
<dbReference type="InterPro" id="IPR036390">
    <property type="entry name" value="WH_DNA-bd_sf"/>
</dbReference>
<evidence type="ECO:0000259" key="2">
    <source>
        <dbReference type="PROSITE" id="PS50995"/>
    </source>
</evidence>
<feature type="domain" description="HTH marR-type" evidence="2">
    <location>
        <begin position="37"/>
        <end position="168"/>
    </location>
</feature>
<dbReference type="STRING" id="439228.SAMN06295920_11528"/>
<dbReference type="SUPFAM" id="SSF46785">
    <property type="entry name" value="Winged helix' DNA-binding domain"/>
    <property type="match status" value="1"/>
</dbReference>
<dbReference type="GO" id="GO:0003700">
    <property type="term" value="F:DNA-binding transcription factor activity"/>
    <property type="evidence" value="ECO:0007669"/>
    <property type="project" value="InterPro"/>
</dbReference>
<feature type="region of interest" description="Disordered" evidence="1">
    <location>
        <begin position="1"/>
        <end position="30"/>
    </location>
</feature>
<dbReference type="AlphaFoldDB" id="A0A1T5GIJ6"/>
<dbReference type="Gene3D" id="1.10.10.10">
    <property type="entry name" value="Winged helix-like DNA-binding domain superfamily/Winged helix DNA-binding domain"/>
    <property type="match status" value="1"/>
</dbReference>
<dbReference type="PANTHER" id="PTHR33164">
    <property type="entry name" value="TRANSCRIPTIONAL REGULATOR, MARR FAMILY"/>
    <property type="match status" value="1"/>
</dbReference>
<keyword evidence="4" id="KW-1185">Reference proteome</keyword>
<evidence type="ECO:0000256" key="1">
    <source>
        <dbReference type="SAM" id="MobiDB-lite"/>
    </source>
</evidence>
<dbReference type="PROSITE" id="PS50995">
    <property type="entry name" value="HTH_MARR_2"/>
    <property type="match status" value="1"/>
</dbReference>
<evidence type="ECO:0000313" key="4">
    <source>
        <dbReference type="Proteomes" id="UP000189818"/>
    </source>
</evidence>
<feature type="compositionally biased region" description="Basic residues" evidence="1">
    <location>
        <begin position="1"/>
        <end position="10"/>
    </location>
</feature>
<dbReference type="Proteomes" id="UP000189818">
    <property type="component" value="Unassembled WGS sequence"/>
</dbReference>
<reference evidence="4" key="1">
    <citation type="submission" date="2017-02" db="EMBL/GenBank/DDBJ databases">
        <authorList>
            <person name="Varghese N."/>
            <person name="Submissions S."/>
        </authorList>
    </citation>
    <scope>NUCLEOTIDE SEQUENCE [LARGE SCALE GENOMIC DNA]</scope>
    <source>
        <strain evidence="4">UM2</strain>
    </source>
</reference>